<dbReference type="Proteomes" id="UP000075881">
    <property type="component" value="Unassembled WGS sequence"/>
</dbReference>
<keyword evidence="4" id="KW-1185">Reference proteome</keyword>
<proteinExistence type="predicted"/>
<feature type="chain" id="PRO_5008125458" evidence="2">
    <location>
        <begin position="20"/>
        <end position="136"/>
    </location>
</feature>
<evidence type="ECO:0000313" key="4">
    <source>
        <dbReference type="Proteomes" id="UP000075881"/>
    </source>
</evidence>
<reference evidence="3" key="2">
    <citation type="submission" date="2020-05" db="UniProtKB">
        <authorList>
            <consortium name="EnsemblMetazoa"/>
        </authorList>
    </citation>
    <scope>IDENTIFICATION</scope>
    <source>
        <strain evidence="3">ACHKN1017</strain>
    </source>
</reference>
<protein>
    <submittedName>
        <fullName evidence="3">Uncharacterized protein</fullName>
    </submittedName>
</protein>
<sequence length="136" mass="15303">MRLRLVVTMLAIMAACSRWQPEPDPPQHPLSWGTLPHRITITINIRHLTSNHNSHNRNNNNNNNNNNNISNILIIIITTSTISIITILIISSTSTNNNNILRHPPRRVISILRAFFRTFASLSNGQFAFGSVAAFI</sequence>
<evidence type="ECO:0000256" key="2">
    <source>
        <dbReference type="SAM" id="SignalP"/>
    </source>
</evidence>
<name>A0A182KF44_9DIPT</name>
<keyword evidence="2" id="KW-0732">Signal</keyword>
<dbReference type="AlphaFoldDB" id="A0A182KF44"/>
<keyword evidence="1" id="KW-0812">Transmembrane</keyword>
<dbReference type="PROSITE" id="PS51257">
    <property type="entry name" value="PROKAR_LIPOPROTEIN"/>
    <property type="match status" value="1"/>
</dbReference>
<organism evidence="3 4">
    <name type="scientific">Anopheles christyi</name>
    <dbReference type="NCBI Taxonomy" id="43041"/>
    <lineage>
        <taxon>Eukaryota</taxon>
        <taxon>Metazoa</taxon>
        <taxon>Ecdysozoa</taxon>
        <taxon>Arthropoda</taxon>
        <taxon>Hexapoda</taxon>
        <taxon>Insecta</taxon>
        <taxon>Pterygota</taxon>
        <taxon>Neoptera</taxon>
        <taxon>Endopterygota</taxon>
        <taxon>Diptera</taxon>
        <taxon>Nematocera</taxon>
        <taxon>Culicoidea</taxon>
        <taxon>Culicidae</taxon>
        <taxon>Anophelinae</taxon>
        <taxon>Anopheles</taxon>
    </lineage>
</organism>
<reference evidence="4" key="1">
    <citation type="submission" date="2013-03" db="EMBL/GenBank/DDBJ databases">
        <title>The Genome Sequence of Anopheles christyi ACHKN1017.</title>
        <authorList>
            <consortium name="The Broad Institute Genomics Platform"/>
            <person name="Neafsey D.E."/>
            <person name="Besansky N."/>
            <person name="Walker B."/>
            <person name="Young S.K."/>
            <person name="Zeng Q."/>
            <person name="Gargeya S."/>
            <person name="Fitzgerald M."/>
            <person name="Haas B."/>
            <person name="Abouelleil A."/>
            <person name="Allen A.W."/>
            <person name="Alvarado L."/>
            <person name="Arachchi H.M."/>
            <person name="Berlin A.M."/>
            <person name="Chapman S.B."/>
            <person name="Gainer-Dewar J."/>
            <person name="Goldberg J."/>
            <person name="Griggs A."/>
            <person name="Gujja S."/>
            <person name="Hansen M."/>
            <person name="Howarth C."/>
            <person name="Imamovic A."/>
            <person name="Ireland A."/>
            <person name="Larimer J."/>
            <person name="McCowan C."/>
            <person name="Murphy C."/>
            <person name="Pearson M."/>
            <person name="Poon T.W."/>
            <person name="Priest M."/>
            <person name="Roberts A."/>
            <person name="Saif S."/>
            <person name="Shea T."/>
            <person name="Sisk P."/>
            <person name="Sykes S."/>
            <person name="Wortman J."/>
            <person name="Nusbaum C."/>
            <person name="Birren B."/>
        </authorList>
    </citation>
    <scope>NUCLEOTIDE SEQUENCE [LARGE SCALE GENOMIC DNA]</scope>
    <source>
        <strain evidence="4">ACHKN1017</strain>
    </source>
</reference>
<dbReference type="VEuPathDB" id="VectorBase:ACHR009382"/>
<evidence type="ECO:0000256" key="1">
    <source>
        <dbReference type="SAM" id="Phobius"/>
    </source>
</evidence>
<keyword evidence="1" id="KW-1133">Transmembrane helix</keyword>
<feature type="signal peptide" evidence="2">
    <location>
        <begin position="1"/>
        <end position="19"/>
    </location>
</feature>
<feature type="transmembrane region" description="Helical" evidence="1">
    <location>
        <begin position="72"/>
        <end position="93"/>
    </location>
</feature>
<keyword evidence="1" id="KW-0472">Membrane</keyword>
<accession>A0A182KF44</accession>
<evidence type="ECO:0000313" key="3">
    <source>
        <dbReference type="EnsemblMetazoa" id="ACHR009382-PA"/>
    </source>
</evidence>
<dbReference type="EnsemblMetazoa" id="ACHR009382-RA">
    <property type="protein sequence ID" value="ACHR009382-PA"/>
    <property type="gene ID" value="ACHR009382"/>
</dbReference>